<dbReference type="InterPro" id="IPR017423">
    <property type="entry name" value="TRM6"/>
</dbReference>
<evidence type="ECO:0000313" key="1">
    <source>
        <dbReference type="EMBL" id="KAK2163724.1"/>
    </source>
</evidence>
<comment type="caution">
    <text evidence="1">The sequence shown here is derived from an EMBL/GenBank/DDBJ whole genome shotgun (WGS) entry which is preliminary data.</text>
</comment>
<dbReference type="GO" id="GO:0030488">
    <property type="term" value="P:tRNA methylation"/>
    <property type="evidence" value="ECO:0007669"/>
    <property type="project" value="InterPro"/>
</dbReference>
<sequence>MASHILQSTIREGDQVILKKDKNIRVVQVHKTRLVWMEKVKFTLDAVIGQPFGGWYEVKGQKLVKVSRRTLCEKGGSFLNSVVT</sequence>
<accession>A0AAD9K2T4</accession>
<gene>
    <name evidence="1" type="ORF">NP493_1443g00010</name>
</gene>
<keyword evidence="2" id="KW-1185">Reference proteome</keyword>
<dbReference type="AlphaFoldDB" id="A0AAD9K2T4"/>
<proteinExistence type="predicted"/>
<reference evidence="1" key="1">
    <citation type="journal article" date="2023" name="Mol. Biol. Evol.">
        <title>Third-Generation Sequencing Reveals the Adaptive Role of the Epigenome in Three Deep-Sea Polychaetes.</title>
        <authorList>
            <person name="Perez M."/>
            <person name="Aroh O."/>
            <person name="Sun Y."/>
            <person name="Lan Y."/>
            <person name="Juniper S.K."/>
            <person name="Young C.R."/>
            <person name="Angers B."/>
            <person name="Qian P.Y."/>
        </authorList>
    </citation>
    <scope>NUCLEOTIDE SEQUENCE</scope>
    <source>
        <strain evidence="1">R07B-5</strain>
    </source>
</reference>
<name>A0AAD9K2T4_RIDPI</name>
<dbReference type="Proteomes" id="UP001209878">
    <property type="component" value="Unassembled WGS sequence"/>
</dbReference>
<dbReference type="GO" id="GO:0031515">
    <property type="term" value="C:tRNA (m1A) methyltransferase complex"/>
    <property type="evidence" value="ECO:0007669"/>
    <property type="project" value="InterPro"/>
</dbReference>
<evidence type="ECO:0000313" key="2">
    <source>
        <dbReference type="Proteomes" id="UP001209878"/>
    </source>
</evidence>
<dbReference type="Pfam" id="PF04189">
    <property type="entry name" value="Gcd10p"/>
    <property type="match status" value="1"/>
</dbReference>
<protein>
    <submittedName>
        <fullName evidence="1">Uncharacterized protein</fullName>
    </submittedName>
</protein>
<organism evidence="1 2">
    <name type="scientific">Ridgeia piscesae</name>
    <name type="common">Tubeworm</name>
    <dbReference type="NCBI Taxonomy" id="27915"/>
    <lineage>
        <taxon>Eukaryota</taxon>
        <taxon>Metazoa</taxon>
        <taxon>Spiralia</taxon>
        <taxon>Lophotrochozoa</taxon>
        <taxon>Annelida</taxon>
        <taxon>Polychaeta</taxon>
        <taxon>Sedentaria</taxon>
        <taxon>Canalipalpata</taxon>
        <taxon>Sabellida</taxon>
        <taxon>Siboglinidae</taxon>
        <taxon>Ridgeia</taxon>
    </lineage>
</organism>
<dbReference type="EMBL" id="JAODUO010001448">
    <property type="protein sequence ID" value="KAK2163724.1"/>
    <property type="molecule type" value="Genomic_DNA"/>
</dbReference>